<protein>
    <submittedName>
        <fullName evidence="3">Recombinase</fullName>
    </submittedName>
</protein>
<dbReference type="InterPro" id="IPR011604">
    <property type="entry name" value="PDDEXK-like_dom_sf"/>
</dbReference>
<dbReference type="NCBIfam" id="TIGR03033">
    <property type="entry name" value="phage_rel_nuc"/>
    <property type="match status" value="1"/>
</dbReference>
<evidence type="ECO:0000256" key="1">
    <source>
        <dbReference type="ARBA" id="ARBA00022801"/>
    </source>
</evidence>
<dbReference type="EMBL" id="WKRA01000044">
    <property type="protein sequence ID" value="MSD17420.1"/>
    <property type="molecule type" value="Genomic_DNA"/>
</dbReference>
<dbReference type="RefSeq" id="WP_154315191.1">
    <property type="nucleotide sequence ID" value="NZ_WKRA01000044.1"/>
</dbReference>
<dbReference type="Proteomes" id="UP000431304">
    <property type="component" value="Unassembled WGS sequence"/>
</dbReference>
<name>A0A844E6Y4_EUBRA</name>
<dbReference type="Gene3D" id="3.90.320.10">
    <property type="match status" value="1"/>
</dbReference>
<proteinExistence type="predicted"/>
<feature type="domain" description="YqaJ viral recombinase" evidence="2">
    <location>
        <begin position="12"/>
        <end position="153"/>
    </location>
</feature>
<dbReference type="SUPFAM" id="SSF52980">
    <property type="entry name" value="Restriction endonuclease-like"/>
    <property type="match status" value="1"/>
</dbReference>
<dbReference type="AlphaFoldDB" id="A0A844E6Y4"/>
<gene>
    <name evidence="3" type="ORF">GKE72_15440</name>
</gene>
<comment type="caution">
    <text evidence="3">The sequence shown here is derived from an EMBL/GenBank/DDBJ whole genome shotgun (WGS) entry which is preliminary data.</text>
</comment>
<sequence length="215" mass="26027">MVEMIVLKDREEWLQHRNRIGGSDAAAIVGMNPYRSNVELWQIKTGQLEQEDISEKPYVKYGTEAEQYLRELFRLDFPEYMVCYEENNMFLSDKYPFGHASLDGWLIDEDGRKGIWECKTTNILQSMQKEKWKDRIPDNYYIQILHYLLITEFDFAVLKAQLKYDFDGEIFLQTRHYKIERSEVQEDIDYLEAEERRFWQQVQERRMPDLKLPEI</sequence>
<evidence type="ECO:0000313" key="3">
    <source>
        <dbReference type="EMBL" id="MSD17420.1"/>
    </source>
</evidence>
<keyword evidence="1" id="KW-0378">Hydrolase</keyword>
<organism evidence="3 4">
    <name type="scientific">Eubacterium ramulus</name>
    <dbReference type="NCBI Taxonomy" id="39490"/>
    <lineage>
        <taxon>Bacteria</taxon>
        <taxon>Bacillati</taxon>
        <taxon>Bacillota</taxon>
        <taxon>Clostridia</taxon>
        <taxon>Eubacteriales</taxon>
        <taxon>Eubacteriaceae</taxon>
        <taxon>Eubacterium</taxon>
    </lineage>
</organism>
<evidence type="ECO:0000313" key="4">
    <source>
        <dbReference type="Proteomes" id="UP000431304"/>
    </source>
</evidence>
<dbReference type="InterPro" id="IPR011335">
    <property type="entry name" value="Restrct_endonuc-II-like"/>
</dbReference>
<dbReference type="Pfam" id="PF09588">
    <property type="entry name" value="YqaJ"/>
    <property type="match status" value="1"/>
</dbReference>
<accession>A0A844E6Y4</accession>
<dbReference type="GO" id="GO:0016787">
    <property type="term" value="F:hydrolase activity"/>
    <property type="evidence" value="ECO:0007669"/>
    <property type="project" value="UniProtKB-KW"/>
</dbReference>
<dbReference type="InterPro" id="IPR019080">
    <property type="entry name" value="YqaJ_viral_recombinase"/>
</dbReference>
<dbReference type="InterPro" id="IPR017482">
    <property type="entry name" value="Lambda-type_endonuclease"/>
</dbReference>
<evidence type="ECO:0000259" key="2">
    <source>
        <dbReference type="Pfam" id="PF09588"/>
    </source>
</evidence>
<reference evidence="3 4" key="1">
    <citation type="journal article" date="2019" name="Nat. Med.">
        <title>A library of human gut bacterial isolates paired with longitudinal multiomics data enables mechanistic microbiome research.</title>
        <authorList>
            <person name="Poyet M."/>
            <person name="Groussin M."/>
            <person name="Gibbons S.M."/>
            <person name="Avila-Pacheco J."/>
            <person name="Jiang X."/>
            <person name="Kearney S.M."/>
            <person name="Perrotta A.R."/>
            <person name="Berdy B."/>
            <person name="Zhao S."/>
            <person name="Lieberman T.D."/>
            <person name="Swanson P.K."/>
            <person name="Smith M."/>
            <person name="Roesemann S."/>
            <person name="Alexander J.E."/>
            <person name="Rich S.A."/>
            <person name="Livny J."/>
            <person name="Vlamakis H."/>
            <person name="Clish C."/>
            <person name="Bullock K."/>
            <person name="Deik A."/>
            <person name="Scott J."/>
            <person name="Pierce K.A."/>
            <person name="Xavier R.J."/>
            <person name="Alm E.J."/>
        </authorList>
    </citation>
    <scope>NUCLEOTIDE SEQUENCE [LARGE SCALE GENOMIC DNA]</scope>
    <source>
        <strain evidence="3 4">BIOML-A3</strain>
    </source>
</reference>